<evidence type="ECO:0000313" key="3">
    <source>
        <dbReference type="Proteomes" id="UP000219688"/>
    </source>
</evidence>
<feature type="region of interest" description="Disordered" evidence="1">
    <location>
        <begin position="32"/>
        <end position="61"/>
    </location>
</feature>
<reference evidence="3" key="1">
    <citation type="submission" date="2017-08" db="EMBL/GenBank/DDBJ databases">
        <authorList>
            <person name="Varghese N."/>
            <person name="Submissions S."/>
        </authorList>
    </citation>
    <scope>NUCLEOTIDE SEQUENCE [LARGE SCALE GENOMIC DNA]</scope>
    <source>
        <strain evidence="3">USBA17B2</strain>
    </source>
</reference>
<gene>
    <name evidence="2" type="ORF">SAMN05421879_10635</name>
</gene>
<dbReference type="Proteomes" id="UP000219688">
    <property type="component" value="Unassembled WGS sequence"/>
</dbReference>
<dbReference type="EMBL" id="OBQK01000006">
    <property type="protein sequence ID" value="SOC55806.1"/>
    <property type="molecule type" value="Genomic_DNA"/>
</dbReference>
<dbReference type="PROSITE" id="PS51257">
    <property type="entry name" value="PROKAR_LIPOPROTEIN"/>
    <property type="match status" value="1"/>
</dbReference>
<organism evidence="2 3">
    <name type="scientific">Ornithinimicrobium cerasi</name>
    <dbReference type="NCBI Taxonomy" id="2248773"/>
    <lineage>
        <taxon>Bacteria</taxon>
        <taxon>Bacillati</taxon>
        <taxon>Actinomycetota</taxon>
        <taxon>Actinomycetes</taxon>
        <taxon>Micrococcales</taxon>
        <taxon>Ornithinimicrobiaceae</taxon>
        <taxon>Ornithinimicrobium</taxon>
    </lineage>
</organism>
<proteinExistence type="predicted"/>
<evidence type="ECO:0008006" key="4">
    <source>
        <dbReference type="Google" id="ProtNLM"/>
    </source>
</evidence>
<dbReference type="RefSeq" id="WP_170955447.1">
    <property type="nucleotide sequence ID" value="NZ_OBQK01000006.1"/>
</dbReference>
<feature type="compositionally biased region" description="Low complexity" evidence="1">
    <location>
        <begin position="38"/>
        <end position="50"/>
    </location>
</feature>
<accession>A0A285VRF7</accession>
<name>A0A285VRF7_9MICO</name>
<feature type="compositionally biased region" description="Pro residues" evidence="1">
    <location>
        <begin position="51"/>
        <end position="61"/>
    </location>
</feature>
<dbReference type="AlphaFoldDB" id="A0A285VRF7"/>
<dbReference type="Pfam" id="PF10783">
    <property type="entry name" value="DUF2599"/>
    <property type="match status" value="1"/>
</dbReference>
<dbReference type="InterPro" id="IPR019719">
    <property type="entry name" value="DUF2599"/>
</dbReference>
<evidence type="ECO:0000313" key="2">
    <source>
        <dbReference type="EMBL" id="SOC55806.1"/>
    </source>
</evidence>
<keyword evidence="3" id="KW-1185">Reference proteome</keyword>
<evidence type="ECO:0000256" key="1">
    <source>
        <dbReference type="SAM" id="MobiDB-lite"/>
    </source>
</evidence>
<protein>
    <recommendedName>
        <fullName evidence="4">DUF2599 domain-containing protein</fullName>
    </recommendedName>
</protein>
<sequence length="159" mass="16116">MCGPRSRPRAVLAGLVGLVGVALLAGCAGPPPDPGMPRAPSAGQAPATASPSPPPSPPCPAALPVGAVTWVERSDGVALRVVPSAQLRACGGPFRTVADPPPGWSDLLGEAPTADSPGMLEQYRCHLELASGADEWHLEPWRPVVDEGVMLAAACNPVP</sequence>